<feature type="compositionally biased region" description="Basic and acidic residues" evidence="1">
    <location>
        <begin position="191"/>
        <end position="201"/>
    </location>
</feature>
<feature type="compositionally biased region" description="Basic residues" evidence="1">
    <location>
        <begin position="280"/>
        <end position="291"/>
    </location>
</feature>
<feature type="compositionally biased region" description="Polar residues" evidence="1">
    <location>
        <begin position="22"/>
        <end position="47"/>
    </location>
</feature>
<dbReference type="PANTHER" id="PTHR46100:SF4">
    <property type="entry name" value="USPA DOMAIN-CONTAINING PROTEIN"/>
    <property type="match status" value="1"/>
</dbReference>
<dbReference type="Proteomes" id="UP000800041">
    <property type="component" value="Unassembled WGS sequence"/>
</dbReference>
<evidence type="ECO:0000313" key="4">
    <source>
        <dbReference type="Proteomes" id="UP000800041"/>
    </source>
</evidence>
<dbReference type="AlphaFoldDB" id="A0A6G1HFV9"/>
<feature type="region of interest" description="Disordered" evidence="1">
    <location>
        <begin position="220"/>
        <end position="306"/>
    </location>
</feature>
<dbReference type="InterPro" id="IPR006015">
    <property type="entry name" value="Universal_stress_UspA"/>
</dbReference>
<gene>
    <name evidence="3" type="ORF">K402DRAFT_399970</name>
</gene>
<evidence type="ECO:0000256" key="1">
    <source>
        <dbReference type="SAM" id="MobiDB-lite"/>
    </source>
</evidence>
<feature type="domain" description="UspA" evidence="2">
    <location>
        <begin position="435"/>
        <end position="623"/>
    </location>
</feature>
<dbReference type="InterPro" id="IPR006016">
    <property type="entry name" value="UspA"/>
</dbReference>
<keyword evidence="4" id="KW-1185">Reference proteome</keyword>
<organism evidence="3 4">
    <name type="scientific">Aulographum hederae CBS 113979</name>
    <dbReference type="NCBI Taxonomy" id="1176131"/>
    <lineage>
        <taxon>Eukaryota</taxon>
        <taxon>Fungi</taxon>
        <taxon>Dikarya</taxon>
        <taxon>Ascomycota</taxon>
        <taxon>Pezizomycotina</taxon>
        <taxon>Dothideomycetes</taxon>
        <taxon>Pleosporomycetidae</taxon>
        <taxon>Aulographales</taxon>
        <taxon>Aulographaceae</taxon>
    </lineage>
</organism>
<dbReference type="CDD" id="cd23659">
    <property type="entry name" value="USP_At3g01520-like"/>
    <property type="match status" value="1"/>
</dbReference>
<dbReference type="EMBL" id="ML977138">
    <property type="protein sequence ID" value="KAF1992045.1"/>
    <property type="molecule type" value="Genomic_DNA"/>
</dbReference>
<evidence type="ECO:0000313" key="3">
    <source>
        <dbReference type="EMBL" id="KAF1992045.1"/>
    </source>
</evidence>
<feature type="compositionally biased region" description="Low complexity" evidence="1">
    <location>
        <begin position="145"/>
        <end position="154"/>
    </location>
</feature>
<dbReference type="Pfam" id="PF00582">
    <property type="entry name" value="Usp"/>
    <property type="match status" value="1"/>
</dbReference>
<evidence type="ECO:0000259" key="2">
    <source>
        <dbReference type="Pfam" id="PF00582"/>
    </source>
</evidence>
<dbReference type="SUPFAM" id="SSF52402">
    <property type="entry name" value="Adenine nucleotide alpha hydrolases-like"/>
    <property type="match status" value="1"/>
</dbReference>
<dbReference type="PRINTS" id="PR01438">
    <property type="entry name" value="UNVRSLSTRESS"/>
</dbReference>
<dbReference type="PANTHER" id="PTHR46100">
    <property type="entry name" value="IMP2'P"/>
    <property type="match status" value="1"/>
</dbReference>
<accession>A0A6G1HFV9</accession>
<sequence>MSLESALDEERLEVMALLEGRSGSSQRRAPSSAPTDRSGSPQPQSPIRSMLDVANGSGRRKDAPENITTDPTSPNSVYTTASSTAMSPRRMNHSPTTSKVNPESAYQFEMLPSIEAHAMPKRNTLGGKKDAEKPKSSLAGIFGPSKSSKGRSSSTAEALKSGRTSSPSTRLGRSVSPGMGLIRANNNLMTDPKKFHSESGKVIDMNSAYRRLSDAALLNSGGSLAQLPGKRGSDPEKGESSAPDGGTRLDKDYYADDDALASSDESGQNSGEDKKDPDKRRGRRRTRHKPARATTDSPAFSDTSVTRAPRSLLAAAEEERHKVSASSQKYRSLLEPTVTVTSPEGEKVVPKKAGVHPNTNFYEADSGISSTMNSDNSDMEADLSDIQRAQRMACNVSAVHSTPEAHRCVRQIIRGEYSNFQKEAEAGLRRQRMYLVATDVSDEAAYALEWTIGTVLRDGDTLLAVYAVDEEVGTGGDSSGIAIGEGASMMQQTLSVVQNLDVKEAKDTGLSPGPSPLRRSFVDQDAPDIGNMDKFERERYHAALEVSDRCVKLLRKTRLQVRVVVEIFHCKSPKHMITEVIDFLQPTLVILGSRGRSALKGVLLGSFSNYLVTKSSVPVMVARKRLRKHSKYKRTNLRLSNVLTNPTGRLAAAKID</sequence>
<dbReference type="OrthoDB" id="992776at2759"/>
<feature type="region of interest" description="Disordered" evidence="1">
    <location>
        <begin position="15"/>
        <end position="203"/>
    </location>
</feature>
<dbReference type="Gene3D" id="3.40.50.620">
    <property type="entry name" value="HUPs"/>
    <property type="match status" value="1"/>
</dbReference>
<feature type="compositionally biased region" description="Polar residues" evidence="1">
    <location>
        <begin position="66"/>
        <end position="86"/>
    </location>
</feature>
<reference evidence="3" key="1">
    <citation type="journal article" date="2020" name="Stud. Mycol.">
        <title>101 Dothideomycetes genomes: a test case for predicting lifestyles and emergence of pathogens.</title>
        <authorList>
            <person name="Haridas S."/>
            <person name="Albert R."/>
            <person name="Binder M."/>
            <person name="Bloem J."/>
            <person name="Labutti K."/>
            <person name="Salamov A."/>
            <person name="Andreopoulos B."/>
            <person name="Baker S."/>
            <person name="Barry K."/>
            <person name="Bills G."/>
            <person name="Bluhm B."/>
            <person name="Cannon C."/>
            <person name="Castanera R."/>
            <person name="Culley D."/>
            <person name="Daum C."/>
            <person name="Ezra D."/>
            <person name="Gonzalez J."/>
            <person name="Henrissat B."/>
            <person name="Kuo A."/>
            <person name="Liang C."/>
            <person name="Lipzen A."/>
            <person name="Lutzoni F."/>
            <person name="Magnuson J."/>
            <person name="Mondo S."/>
            <person name="Nolan M."/>
            <person name="Ohm R."/>
            <person name="Pangilinan J."/>
            <person name="Park H.-J."/>
            <person name="Ramirez L."/>
            <person name="Alfaro M."/>
            <person name="Sun H."/>
            <person name="Tritt A."/>
            <person name="Yoshinaga Y."/>
            <person name="Zwiers L.-H."/>
            <person name="Turgeon B."/>
            <person name="Goodwin S."/>
            <person name="Spatafora J."/>
            <person name="Crous P."/>
            <person name="Grigoriev I."/>
        </authorList>
    </citation>
    <scope>NUCLEOTIDE SEQUENCE</scope>
    <source>
        <strain evidence="3">CBS 113979</strain>
    </source>
</reference>
<feature type="compositionally biased region" description="Polar residues" evidence="1">
    <location>
        <begin position="162"/>
        <end position="171"/>
    </location>
</feature>
<proteinExistence type="predicted"/>
<name>A0A6G1HFV9_9PEZI</name>
<protein>
    <recommendedName>
        <fullName evidence="2">UspA domain-containing protein</fullName>
    </recommendedName>
</protein>
<feature type="compositionally biased region" description="Polar residues" evidence="1">
    <location>
        <begin position="296"/>
        <end position="306"/>
    </location>
</feature>
<dbReference type="InterPro" id="IPR014729">
    <property type="entry name" value="Rossmann-like_a/b/a_fold"/>
</dbReference>